<feature type="transmembrane region" description="Helical" evidence="5">
    <location>
        <begin position="614"/>
        <end position="642"/>
    </location>
</feature>
<dbReference type="SUPFAM" id="SSF81324">
    <property type="entry name" value="Voltage-gated potassium channels"/>
    <property type="match status" value="2"/>
</dbReference>
<feature type="transmembrane region" description="Helical" evidence="5">
    <location>
        <begin position="457"/>
        <end position="475"/>
    </location>
</feature>
<keyword evidence="8" id="KW-1185">Reference proteome</keyword>
<reference evidence="7" key="1">
    <citation type="submission" date="2023-05" db="EMBL/GenBank/DDBJ databases">
        <authorList>
            <person name="Stuckert A."/>
        </authorList>
    </citation>
    <scope>NUCLEOTIDE SEQUENCE</scope>
</reference>
<dbReference type="PANTHER" id="PTHR46474:SF1">
    <property type="entry name" value="TWO PORE CHANNEL PROTEIN 1"/>
    <property type="match status" value="1"/>
</dbReference>
<dbReference type="Gene3D" id="1.20.120.350">
    <property type="entry name" value="Voltage-gated potassium channels. Chain C"/>
    <property type="match status" value="1"/>
</dbReference>
<dbReference type="InterPro" id="IPR027359">
    <property type="entry name" value="Volt_channel_dom_sf"/>
</dbReference>
<evidence type="ECO:0000259" key="6">
    <source>
        <dbReference type="Pfam" id="PF00520"/>
    </source>
</evidence>
<organism evidence="7 8">
    <name type="scientific">Staurois parvus</name>
    <dbReference type="NCBI Taxonomy" id="386267"/>
    <lineage>
        <taxon>Eukaryota</taxon>
        <taxon>Metazoa</taxon>
        <taxon>Chordata</taxon>
        <taxon>Craniata</taxon>
        <taxon>Vertebrata</taxon>
        <taxon>Euteleostomi</taxon>
        <taxon>Amphibia</taxon>
        <taxon>Batrachia</taxon>
        <taxon>Anura</taxon>
        <taxon>Neobatrachia</taxon>
        <taxon>Ranoidea</taxon>
        <taxon>Ranidae</taxon>
        <taxon>Staurois</taxon>
    </lineage>
</organism>
<feature type="transmembrane region" description="Helical" evidence="5">
    <location>
        <begin position="583"/>
        <end position="602"/>
    </location>
</feature>
<accession>A0ABN9FNG6</accession>
<evidence type="ECO:0000256" key="3">
    <source>
        <dbReference type="ARBA" id="ARBA00022989"/>
    </source>
</evidence>
<gene>
    <name evidence="7" type="ORF">SPARVUS_LOCUS12410178</name>
</gene>
<evidence type="ECO:0000256" key="5">
    <source>
        <dbReference type="SAM" id="Phobius"/>
    </source>
</evidence>
<feature type="domain" description="Ion transport" evidence="6">
    <location>
        <begin position="88"/>
        <end position="280"/>
    </location>
</feature>
<sequence>MILQAHSLLLLPIVSTFNSAFIFVFSLFQEGKNNDKFDTHPRDPNALAAYLFAHNHLFYMLELSTGLLLLLLSLCEAPAVPFLRLDVYVHATLELLTLAFVVFELSMKMRWLGCHTFLRHRRTMLKSCVLLVQFVEAIVVLIRQTSHVRVTRALRPIFLVDCRYCGAVRRNLRQIFQSLPPFIDILLLLLFFMVIFAILGFYLFSPNSSDPYFSTLENSLVSLFVLLTTANFPDVMMPAYSRNRWSCIFFIVYLSIELYFIMNLLLAVVFDTFNDIEKKKFKSLLLHKRTATQHSYQLLVNPQAPPGISFRHFDGMMRYYKPRMSTRDRYLCFRALKQSSADHLREVGNSVHSCLKLFPWQVQRIREHWFDDLPPTALLIFKGINILANSRAFQYSVYVVVAINGFWILIETFMVKGGNFFTQGVPWSYIVFLTIYGAEVLLKVTGLGPLEYFKSGWNLFDFSVTLLALLGLLALALNMKPFYFIVVLRPLQLLRLFKLKKRYRTVLDTMFELLPRMASLGLTLLIFYYSFSIVGMEFFSGVLFPNCCCNSTVADSYRFLNHTVGNHTQMDEGYYYLNNFDNILISFVTLFELTVVNNWYIIMEGVTSQTSHWARLYFMVFYIVTMVVITIIVACILDAFVFRMNYCRKNKDAEG</sequence>
<dbReference type="EMBL" id="CATNWA010017175">
    <property type="protein sequence ID" value="CAI9598570.1"/>
    <property type="molecule type" value="Genomic_DNA"/>
</dbReference>
<evidence type="ECO:0000256" key="2">
    <source>
        <dbReference type="ARBA" id="ARBA00022692"/>
    </source>
</evidence>
<comment type="subcellular location">
    <subcellularLocation>
        <location evidence="1">Membrane</location>
        <topology evidence="1">Multi-pass membrane protein</topology>
    </subcellularLocation>
</comment>
<feature type="transmembrane region" description="Helical" evidence="5">
    <location>
        <begin position="517"/>
        <end position="536"/>
    </location>
</feature>
<dbReference type="InterPro" id="IPR005821">
    <property type="entry name" value="Ion_trans_dom"/>
</dbReference>
<evidence type="ECO:0000256" key="4">
    <source>
        <dbReference type="ARBA" id="ARBA00023136"/>
    </source>
</evidence>
<feature type="transmembrane region" description="Helical" evidence="5">
    <location>
        <begin position="179"/>
        <end position="204"/>
    </location>
</feature>
<comment type="caution">
    <text evidence="7">The sequence shown here is derived from an EMBL/GenBank/DDBJ whole genome shotgun (WGS) entry which is preliminary data.</text>
</comment>
<feature type="transmembrane region" description="Helical" evidence="5">
    <location>
        <begin position="7"/>
        <end position="28"/>
    </location>
</feature>
<feature type="transmembrane region" description="Helical" evidence="5">
    <location>
        <begin position="427"/>
        <end position="445"/>
    </location>
</feature>
<evidence type="ECO:0000313" key="7">
    <source>
        <dbReference type="EMBL" id="CAI9598570.1"/>
    </source>
</evidence>
<feature type="transmembrane region" description="Helical" evidence="5">
    <location>
        <begin position="48"/>
        <end position="73"/>
    </location>
</feature>
<dbReference type="Gene3D" id="1.10.287.70">
    <property type="match status" value="2"/>
</dbReference>
<keyword evidence="3 5" id="KW-1133">Transmembrane helix</keyword>
<dbReference type="PANTHER" id="PTHR46474">
    <property type="entry name" value="TWO PORE CALCIUM CHANNEL PROTEIN 1"/>
    <property type="match status" value="1"/>
</dbReference>
<dbReference type="InterPro" id="IPR028801">
    <property type="entry name" value="TPC1_animal"/>
</dbReference>
<feature type="domain" description="Ion transport" evidence="6">
    <location>
        <begin position="391"/>
        <end position="640"/>
    </location>
</feature>
<name>A0ABN9FNG6_9NEOB</name>
<feature type="transmembrane region" description="Helical" evidence="5">
    <location>
        <begin position="395"/>
        <end position="415"/>
    </location>
</feature>
<keyword evidence="4 5" id="KW-0472">Membrane</keyword>
<feature type="transmembrane region" description="Helical" evidence="5">
    <location>
        <begin position="85"/>
        <end position="103"/>
    </location>
</feature>
<evidence type="ECO:0000313" key="8">
    <source>
        <dbReference type="Proteomes" id="UP001162483"/>
    </source>
</evidence>
<proteinExistence type="predicted"/>
<dbReference type="Pfam" id="PF00520">
    <property type="entry name" value="Ion_trans"/>
    <property type="match status" value="2"/>
</dbReference>
<dbReference type="Proteomes" id="UP001162483">
    <property type="component" value="Unassembled WGS sequence"/>
</dbReference>
<evidence type="ECO:0000256" key="1">
    <source>
        <dbReference type="ARBA" id="ARBA00004141"/>
    </source>
</evidence>
<protein>
    <recommendedName>
        <fullName evidence="6">Ion transport domain-containing protein</fullName>
    </recommendedName>
</protein>
<keyword evidence="2 5" id="KW-0812">Transmembrane</keyword>
<feature type="transmembrane region" description="Helical" evidence="5">
    <location>
        <begin position="248"/>
        <end position="270"/>
    </location>
</feature>